<proteinExistence type="predicted"/>
<evidence type="ECO:0000313" key="2">
    <source>
        <dbReference type="EMBL" id="VVB01768.1"/>
    </source>
</evidence>
<evidence type="ECO:0000313" key="3">
    <source>
        <dbReference type="Proteomes" id="UP000489600"/>
    </source>
</evidence>
<dbReference type="AlphaFoldDB" id="A0A565BKQ6"/>
<name>A0A565BKQ6_9BRAS</name>
<evidence type="ECO:0000256" key="1">
    <source>
        <dbReference type="SAM" id="MobiDB-lite"/>
    </source>
</evidence>
<reference evidence="2" key="1">
    <citation type="submission" date="2019-07" db="EMBL/GenBank/DDBJ databases">
        <authorList>
            <person name="Dittberner H."/>
        </authorList>
    </citation>
    <scope>NUCLEOTIDE SEQUENCE [LARGE SCALE GENOMIC DNA]</scope>
</reference>
<comment type="caution">
    <text evidence="2">The sequence shown here is derived from an EMBL/GenBank/DDBJ whole genome shotgun (WGS) entry which is preliminary data.</text>
</comment>
<dbReference type="Proteomes" id="UP000489600">
    <property type="component" value="Unassembled WGS sequence"/>
</dbReference>
<dbReference type="EMBL" id="CABITT030000004">
    <property type="protein sequence ID" value="VVB01768.1"/>
    <property type="molecule type" value="Genomic_DNA"/>
</dbReference>
<accession>A0A565BKQ6</accession>
<gene>
    <name evidence="2" type="ORF">ANE_LOCUS12212</name>
</gene>
<sequence length="49" mass="5683">MEYSKEELPYQADEDQWSQGEESLAFSDKEADYESLPWPGDCYPSSDTK</sequence>
<organism evidence="2 3">
    <name type="scientific">Arabis nemorensis</name>
    <dbReference type="NCBI Taxonomy" id="586526"/>
    <lineage>
        <taxon>Eukaryota</taxon>
        <taxon>Viridiplantae</taxon>
        <taxon>Streptophyta</taxon>
        <taxon>Embryophyta</taxon>
        <taxon>Tracheophyta</taxon>
        <taxon>Spermatophyta</taxon>
        <taxon>Magnoliopsida</taxon>
        <taxon>eudicotyledons</taxon>
        <taxon>Gunneridae</taxon>
        <taxon>Pentapetalae</taxon>
        <taxon>rosids</taxon>
        <taxon>malvids</taxon>
        <taxon>Brassicales</taxon>
        <taxon>Brassicaceae</taxon>
        <taxon>Arabideae</taxon>
        <taxon>Arabis</taxon>
    </lineage>
</organism>
<feature type="region of interest" description="Disordered" evidence="1">
    <location>
        <begin position="1"/>
        <end position="49"/>
    </location>
</feature>
<keyword evidence="3" id="KW-1185">Reference proteome</keyword>
<protein>
    <submittedName>
        <fullName evidence="2">Uncharacterized protein</fullName>
    </submittedName>
</protein>